<dbReference type="SUPFAM" id="SSF53335">
    <property type="entry name" value="S-adenosyl-L-methionine-dependent methyltransferases"/>
    <property type="match status" value="1"/>
</dbReference>
<evidence type="ECO:0000313" key="4">
    <source>
        <dbReference type="EMBL" id="MBB3839144.1"/>
    </source>
</evidence>
<gene>
    <name evidence="4" type="ORF">FHS57_003150</name>
</gene>
<dbReference type="InterPro" id="IPR041698">
    <property type="entry name" value="Methyltransf_25"/>
</dbReference>
<keyword evidence="5" id="KW-1185">Reference proteome</keyword>
<dbReference type="EMBL" id="JACIBY010000006">
    <property type="protein sequence ID" value="MBB3839144.1"/>
    <property type="molecule type" value="Genomic_DNA"/>
</dbReference>
<evidence type="ECO:0000256" key="1">
    <source>
        <dbReference type="ARBA" id="ARBA00022603"/>
    </source>
</evidence>
<dbReference type="Pfam" id="PF13649">
    <property type="entry name" value="Methyltransf_25"/>
    <property type="match status" value="1"/>
</dbReference>
<dbReference type="RefSeq" id="WP_183975171.1">
    <property type="nucleotide sequence ID" value="NZ_JACIBY010000006.1"/>
</dbReference>
<dbReference type="InterPro" id="IPR029063">
    <property type="entry name" value="SAM-dependent_MTases_sf"/>
</dbReference>
<dbReference type="CDD" id="cd02440">
    <property type="entry name" value="AdoMet_MTases"/>
    <property type="match status" value="1"/>
</dbReference>
<feature type="domain" description="Methyltransferase" evidence="3">
    <location>
        <begin position="42"/>
        <end position="137"/>
    </location>
</feature>
<dbReference type="Gene3D" id="3.40.50.150">
    <property type="entry name" value="Vaccinia Virus protein VP39"/>
    <property type="match status" value="1"/>
</dbReference>
<organism evidence="4 5">
    <name type="scientific">Runella defluvii</name>
    <dbReference type="NCBI Taxonomy" id="370973"/>
    <lineage>
        <taxon>Bacteria</taxon>
        <taxon>Pseudomonadati</taxon>
        <taxon>Bacteroidota</taxon>
        <taxon>Cytophagia</taxon>
        <taxon>Cytophagales</taxon>
        <taxon>Spirosomataceae</taxon>
        <taxon>Runella</taxon>
    </lineage>
</organism>
<keyword evidence="2 4" id="KW-0808">Transferase</keyword>
<reference evidence="4 5" key="1">
    <citation type="submission" date="2020-08" db="EMBL/GenBank/DDBJ databases">
        <title>Genomic Encyclopedia of Type Strains, Phase IV (KMG-IV): sequencing the most valuable type-strain genomes for metagenomic binning, comparative biology and taxonomic classification.</title>
        <authorList>
            <person name="Goeker M."/>
        </authorList>
    </citation>
    <scope>NUCLEOTIDE SEQUENCE [LARGE SCALE GENOMIC DNA]</scope>
    <source>
        <strain evidence="4 5">DSM 17976</strain>
    </source>
</reference>
<proteinExistence type="predicted"/>
<dbReference type="GO" id="GO:0008168">
    <property type="term" value="F:methyltransferase activity"/>
    <property type="evidence" value="ECO:0007669"/>
    <property type="project" value="UniProtKB-KW"/>
</dbReference>
<name>A0A7W6EQZ4_9BACT</name>
<dbReference type="GO" id="GO:0032259">
    <property type="term" value="P:methylation"/>
    <property type="evidence" value="ECO:0007669"/>
    <property type="project" value="UniProtKB-KW"/>
</dbReference>
<dbReference type="Proteomes" id="UP000541352">
    <property type="component" value="Unassembled WGS sequence"/>
</dbReference>
<sequence length="244" mass="28326">MDANSYDTIANEYRDSKQLDFRKYIEEYTLEQLLGDATALNILDLACGEGIYTRKLKKRGAATILGVDLSTRMIELAQETEAKEPLGCDYLVQDALTMSLERQFDVVVGMYLLNYAQSADDLHQFCQVVYEHLPPSGRFVGFNDNPHNELQHYPNYRKYGFVKESTSQRNEGDFVRYRMFNLDGTEFSFNNFYFHPLTYERAFAKAGFRDFQWQGPFLDPSQASSDYWYEFMTHPPLIGFSAVK</sequence>
<protein>
    <submittedName>
        <fullName evidence="4">SAM-dependent methyltransferase</fullName>
    </submittedName>
</protein>
<evidence type="ECO:0000313" key="5">
    <source>
        <dbReference type="Proteomes" id="UP000541352"/>
    </source>
</evidence>
<keyword evidence="1 4" id="KW-0489">Methyltransferase</keyword>
<dbReference type="PANTHER" id="PTHR43861">
    <property type="entry name" value="TRANS-ACONITATE 2-METHYLTRANSFERASE-RELATED"/>
    <property type="match status" value="1"/>
</dbReference>
<dbReference type="AlphaFoldDB" id="A0A7W6EQZ4"/>
<evidence type="ECO:0000256" key="2">
    <source>
        <dbReference type="ARBA" id="ARBA00022679"/>
    </source>
</evidence>
<accession>A0A7W6EQZ4</accession>
<evidence type="ECO:0000259" key="3">
    <source>
        <dbReference type="Pfam" id="PF13649"/>
    </source>
</evidence>
<comment type="caution">
    <text evidence="4">The sequence shown here is derived from an EMBL/GenBank/DDBJ whole genome shotgun (WGS) entry which is preliminary data.</text>
</comment>
<dbReference type="PANTHER" id="PTHR43861:SF1">
    <property type="entry name" value="TRANS-ACONITATE 2-METHYLTRANSFERASE"/>
    <property type="match status" value="1"/>
</dbReference>